<name>A0A6A5FUE8_CAERE</name>
<feature type="domain" description="NTF2-like" evidence="1">
    <location>
        <begin position="6"/>
        <end position="100"/>
    </location>
</feature>
<comment type="caution">
    <text evidence="2">The sequence shown here is derived from an EMBL/GenBank/DDBJ whole genome shotgun (WGS) entry which is preliminary data.</text>
</comment>
<organism evidence="2 3">
    <name type="scientific">Caenorhabditis remanei</name>
    <name type="common">Caenorhabditis vulgaris</name>
    <dbReference type="NCBI Taxonomy" id="31234"/>
    <lineage>
        <taxon>Eukaryota</taxon>
        <taxon>Metazoa</taxon>
        <taxon>Ecdysozoa</taxon>
        <taxon>Nematoda</taxon>
        <taxon>Chromadorea</taxon>
        <taxon>Rhabditida</taxon>
        <taxon>Rhabditina</taxon>
        <taxon>Rhabditomorpha</taxon>
        <taxon>Rhabditoidea</taxon>
        <taxon>Rhabditidae</taxon>
        <taxon>Peloderinae</taxon>
        <taxon>Caenorhabditis</taxon>
    </lineage>
</organism>
<evidence type="ECO:0000313" key="3">
    <source>
        <dbReference type="Proteomes" id="UP000483820"/>
    </source>
</evidence>
<evidence type="ECO:0000313" key="2">
    <source>
        <dbReference type="EMBL" id="KAF1746126.1"/>
    </source>
</evidence>
<dbReference type="AlphaFoldDB" id="A0A6A5FUE8"/>
<dbReference type="GeneID" id="78777479"/>
<evidence type="ECO:0000259" key="1">
    <source>
        <dbReference type="Pfam" id="PF26530"/>
    </source>
</evidence>
<gene>
    <name evidence="2" type="ORF">GCK72_022578</name>
</gene>
<protein>
    <recommendedName>
        <fullName evidence="1">NTF2-like domain-containing protein</fullName>
    </recommendedName>
</protein>
<dbReference type="InterPro" id="IPR058721">
    <property type="entry name" value="NTF2_3"/>
</dbReference>
<dbReference type="EMBL" id="WUAV01000006">
    <property type="protein sequence ID" value="KAF1746126.1"/>
    <property type="molecule type" value="Genomic_DNA"/>
</dbReference>
<accession>A0A6A5FUE8</accession>
<dbReference type="CTD" id="78777479"/>
<dbReference type="RefSeq" id="XP_053578477.1">
    <property type="nucleotide sequence ID" value="XM_053734911.1"/>
</dbReference>
<dbReference type="Pfam" id="PF26530">
    <property type="entry name" value="NTF2_3"/>
    <property type="match status" value="1"/>
</dbReference>
<reference evidence="2 3" key="1">
    <citation type="submission" date="2019-12" db="EMBL/GenBank/DDBJ databases">
        <title>Chromosome-level assembly of the Caenorhabditis remanei genome.</title>
        <authorList>
            <person name="Teterina A.A."/>
            <person name="Willis J.H."/>
            <person name="Phillips P.C."/>
        </authorList>
    </citation>
    <scope>NUCLEOTIDE SEQUENCE [LARGE SCALE GENOMIC DNA]</scope>
    <source>
        <strain evidence="2 3">PX506</strain>
        <tissue evidence="2">Whole organism</tissue>
    </source>
</reference>
<proteinExistence type="predicted"/>
<dbReference type="KEGG" id="crq:GCK72_022578"/>
<sequence>MKLATAYNAQTGLSNFFEDSFNATDCNNKTIQKDEFLKNLLEYRKEDPHYPVNIIVAAQVMKDDFWTITYIIKSKETSAETEFVLNTHDFKLITAKSLNC</sequence>
<dbReference type="Proteomes" id="UP000483820">
    <property type="component" value="Chromosome X"/>
</dbReference>